<evidence type="ECO:0000313" key="3">
    <source>
        <dbReference type="EMBL" id="GKV18285.1"/>
    </source>
</evidence>
<name>A0AAV5K5N9_9ROSI</name>
<accession>A0AAV5K5N9</accession>
<keyword evidence="4" id="KW-1185">Reference proteome</keyword>
<proteinExistence type="predicted"/>
<sequence>MPSSLFHLSSFVLRLLTLADGASLSPIHFLTILTYRRHFISGFVLAFFYLLSSEPQDLVCYSQLFQDSNFNGVRKKNPDLERKNKGEERQRKNKKKKEEG</sequence>
<keyword evidence="2" id="KW-0732">Signal</keyword>
<organism evidence="3 4">
    <name type="scientific">Rubroshorea leprosula</name>
    <dbReference type="NCBI Taxonomy" id="152421"/>
    <lineage>
        <taxon>Eukaryota</taxon>
        <taxon>Viridiplantae</taxon>
        <taxon>Streptophyta</taxon>
        <taxon>Embryophyta</taxon>
        <taxon>Tracheophyta</taxon>
        <taxon>Spermatophyta</taxon>
        <taxon>Magnoliopsida</taxon>
        <taxon>eudicotyledons</taxon>
        <taxon>Gunneridae</taxon>
        <taxon>Pentapetalae</taxon>
        <taxon>rosids</taxon>
        <taxon>malvids</taxon>
        <taxon>Malvales</taxon>
        <taxon>Dipterocarpaceae</taxon>
        <taxon>Rubroshorea</taxon>
    </lineage>
</organism>
<evidence type="ECO:0000256" key="2">
    <source>
        <dbReference type="SAM" id="SignalP"/>
    </source>
</evidence>
<feature type="signal peptide" evidence="2">
    <location>
        <begin position="1"/>
        <end position="21"/>
    </location>
</feature>
<evidence type="ECO:0000313" key="4">
    <source>
        <dbReference type="Proteomes" id="UP001054252"/>
    </source>
</evidence>
<feature type="chain" id="PRO_5043629987" description="Secreted protein" evidence="2">
    <location>
        <begin position="22"/>
        <end position="100"/>
    </location>
</feature>
<gene>
    <name evidence="3" type="ORF">SLEP1_g28690</name>
</gene>
<evidence type="ECO:0000256" key="1">
    <source>
        <dbReference type="SAM" id="MobiDB-lite"/>
    </source>
</evidence>
<dbReference type="Proteomes" id="UP001054252">
    <property type="component" value="Unassembled WGS sequence"/>
</dbReference>
<comment type="caution">
    <text evidence="3">The sequence shown here is derived from an EMBL/GenBank/DDBJ whole genome shotgun (WGS) entry which is preliminary data.</text>
</comment>
<feature type="region of interest" description="Disordered" evidence="1">
    <location>
        <begin position="70"/>
        <end position="100"/>
    </location>
</feature>
<evidence type="ECO:0008006" key="5">
    <source>
        <dbReference type="Google" id="ProtNLM"/>
    </source>
</evidence>
<protein>
    <recommendedName>
        <fullName evidence="5">Secreted protein</fullName>
    </recommendedName>
</protein>
<reference evidence="3 4" key="1">
    <citation type="journal article" date="2021" name="Commun. Biol.">
        <title>The genome of Shorea leprosula (Dipterocarpaceae) highlights the ecological relevance of drought in aseasonal tropical rainforests.</title>
        <authorList>
            <person name="Ng K.K.S."/>
            <person name="Kobayashi M.J."/>
            <person name="Fawcett J.A."/>
            <person name="Hatakeyama M."/>
            <person name="Paape T."/>
            <person name="Ng C.H."/>
            <person name="Ang C.C."/>
            <person name="Tnah L.H."/>
            <person name="Lee C.T."/>
            <person name="Nishiyama T."/>
            <person name="Sese J."/>
            <person name="O'Brien M.J."/>
            <person name="Copetti D."/>
            <person name="Mohd Noor M.I."/>
            <person name="Ong R.C."/>
            <person name="Putra M."/>
            <person name="Sireger I.Z."/>
            <person name="Indrioko S."/>
            <person name="Kosugi Y."/>
            <person name="Izuno A."/>
            <person name="Isagi Y."/>
            <person name="Lee S.L."/>
            <person name="Shimizu K.K."/>
        </authorList>
    </citation>
    <scope>NUCLEOTIDE SEQUENCE [LARGE SCALE GENOMIC DNA]</scope>
    <source>
        <strain evidence="3">214</strain>
    </source>
</reference>
<dbReference type="AlphaFoldDB" id="A0AAV5K5N9"/>
<feature type="compositionally biased region" description="Basic and acidic residues" evidence="1">
    <location>
        <begin position="76"/>
        <end position="100"/>
    </location>
</feature>
<dbReference type="EMBL" id="BPVZ01000050">
    <property type="protein sequence ID" value="GKV18285.1"/>
    <property type="molecule type" value="Genomic_DNA"/>
</dbReference>